<protein>
    <submittedName>
        <fullName evidence="2">Type 4 pilus biogenesis</fullName>
    </submittedName>
</protein>
<evidence type="ECO:0000313" key="3">
    <source>
        <dbReference type="Proteomes" id="UP000013047"/>
    </source>
</evidence>
<feature type="compositionally biased region" description="Pro residues" evidence="1">
    <location>
        <begin position="12"/>
        <end position="24"/>
    </location>
</feature>
<reference evidence="2 3" key="1">
    <citation type="submission" date="2012-09" db="EMBL/GenBank/DDBJ databases">
        <title>Draft Genome Sequences of 6 Strains from Genus Thauera.</title>
        <authorList>
            <person name="Liu B."/>
            <person name="Shapleigh J.P."/>
            <person name="Frostegard A.H."/>
        </authorList>
    </citation>
    <scope>NUCLEOTIDE SEQUENCE [LARGE SCALE GENOMIC DNA]</scope>
    <source>
        <strain evidence="2 3">B4P</strain>
    </source>
</reference>
<sequence>PAARAPAARPARPAPPAKPAPAPRPRARTLSTTGDESLFTLAASLYPDDNGAQARFIEATAAANPKLFSDAAALTRVLPAGTALRMPDLRTPQAAPPAAQAAA</sequence>
<keyword evidence="3" id="KW-1185">Reference proteome</keyword>
<evidence type="ECO:0000313" key="2">
    <source>
        <dbReference type="EMBL" id="ENO83666.1"/>
    </source>
</evidence>
<proteinExistence type="predicted"/>
<feature type="compositionally biased region" description="Low complexity" evidence="1">
    <location>
        <begin position="1"/>
        <end position="11"/>
    </location>
</feature>
<comment type="caution">
    <text evidence="2">The sequence shown here is derived from an EMBL/GenBank/DDBJ whole genome shotgun (WGS) entry which is preliminary data.</text>
</comment>
<dbReference type="AlphaFoldDB" id="N6XPN9"/>
<name>N6XPN9_9RHOO</name>
<dbReference type="RefSeq" id="WP_004393668.1">
    <property type="nucleotide sequence ID" value="NZ_AMXF01000645.1"/>
</dbReference>
<dbReference type="EMBL" id="AMXF01000645">
    <property type="protein sequence ID" value="ENO83666.1"/>
    <property type="molecule type" value="Genomic_DNA"/>
</dbReference>
<dbReference type="InterPro" id="IPR008861">
    <property type="entry name" value="GpX-like"/>
</dbReference>
<dbReference type="Proteomes" id="UP000013047">
    <property type="component" value="Unassembled WGS sequence"/>
</dbReference>
<feature type="non-terminal residue" evidence="2">
    <location>
        <position position="1"/>
    </location>
</feature>
<gene>
    <name evidence="2" type="ORF">C667_24549</name>
</gene>
<feature type="region of interest" description="Disordered" evidence="1">
    <location>
        <begin position="1"/>
        <end position="34"/>
    </location>
</feature>
<organism evidence="2 3">
    <name type="scientific">Thauera phenylacetica B4P</name>
    <dbReference type="NCBI Taxonomy" id="1234382"/>
    <lineage>
        <taxon>Bacteria</taxon>
        <taxon>Pseudomonadati</taxon>
        <taxon>Pseudomonadota</taxon>
        <taxon>Betaproteobacteria</taxon>
        <taxon>Rhodocyclales</taxon>
        <taxon>Zoogloeaceae</taxon>
        <taxon>Thauera</taxon>
    </lineage>
</organism>
<evidence type="ECO:0000256" key="1">
    <source>
        <dbReference type="SAM" id="MobiDB-lite"/>
    </source>
</evidence>
<dbReference type="Pfam" id="PF05489">
    <property type="entry name" value="Phage_tail_X"/>
    <property type="match status" value="1"/>
</dbReference>
<feature type="non-terminal residue" evidence="2">
    <location>
        <position position="103"/>
    </location>
</feature>
<accession>N6XPN9</accession>